<evidence type="ECO:0000313" key="1">
    <source>
        <dbReference type="EMBL" id="AIK24559.1"/>
    </source>
</evidence>
<sequence length="166" mass="18923">MGYYHSKTDYPKLITTKIRKYKVFSIPVKTKVIIITGSTLSLEFFTLQTWIHLQEGFILEMGVRSTNGVLKIVNTICQENGKIERDRWDWHGCADSGLRKVHYDEGIARSERTSIRVDIRGTSFVLTVDGHILGVYDVNSCINAINIGLEVLPNSNDTLDFDLIYH</sequence>
<proteinExistence type="predicted"/>
<gene>
    <name evidence="1" type="primary">P1</name>
</gene>
<accession>A0A0R5NCM4</accession>
<name>A0A0R5NCM4_9VIRU</name>
<reference evidence="1" key="1">
    <citation type="submission" date="2013-07" db="EMBL/GenBank/DDBJ databases">
        <title>Molecular analyses of Rice grassy stunt virus populations during pre- and post-2006 epidemics revealed insights of virus reemergence and spread in Southeast Asia.</title>
        <authorList>
            <person name="Jonson G.B."/>
            <person name="Villegas J.M."/>
            <person name="Kim K.-H."/>
            <person name="Choi H.-S."/>
            <person name="Choi I.-R."/>
        </authorList>
    </citation>
    <scope>NUCLEOTIDE SEQUENCE</scope>
    <source>
        <strain evidence="1">VL091</strain>
    </source>
</reference>
<dbReference type="EMBL" id="KF438759">
    <property type="protein sequence ID" value="AIK24559.1"/>
    <property type="molecule type" value="Genomic_RNA"/>
</dbReference>
<organism evidence="1">
    <name type="scientific">Tenuivirus oryzabrevis</name>
    <dbReference type="NCBI Taxonomy" id="3052762"/>
    <lineage>
        <taxon>Viruses</taxon>
        <taxon>Riboviria</taxon>
        <taxon>Orthornavirae</taxon>
        <taxon>Negarnaviricota</taxon>
        <taxon>Polyploviricotina</taxon>
        <taxon>Bunyaviricetes</taxon>
        <taxon>Hareavirales</taxon>
        <taxon>Phenuiviridae</taxon>
        <taxon>Tenuivirus</taxon>
    </lineage>
</organism>
<protein>
    <submittedName>
        <fullName evidence="1">Uncharacterized protein</fullName>
    </submittedName>
</protein>